<name>A0A199VLE7_ANACO</name>
<feature type="compositionally biased region" description="Acidic residues" evidence="1">
    <location>
        <begin position="164"/>
        <end position="183"/>
    </location>
</feature>
<organism evidence="2 3">
    <name type="scientific">Ananas comosus</name>
    <name type="common">Pineapple</name>
    <name type="synonym">Ananas ananas</name>
    <dbReference type="NCBI Taxonomy" id="4615"/>
    <lineage>
        <taxon>Eukaryota</taxon>
        <taxon>Viridiplantae</taxon>
        <taxon>Streptophyta</taxon>
        <taxon>Embryophyta</taxon>
        <taxon>Tracheophyta</taxon>
        <taxon>Spermatophyta</taxon>
        <taxon>Magnoliopsida</taxon>
        <taxon>Liliopsida</taxon>
        <taxon>Poales</taxon>
        <taxon>Bromeliaceae</taxon>
        <taxon>Bromelioideae</taxon>
        <taxon>Ananas</taxon>
    </lineage>
</organism>
<gene>
    <name evidence="2" type="ORF">ACMD2_03187</name>
</gene>
<reference evidence="2 3" key="1">
    <citation type="journal article" date="2016" name="DNA Res.">
        <title>The draft genome of MD-2 pineapple using hybrid error correction of long reads.</title>
        <authorList>
            <person name="Redwan R.M."/>
            <person name="Saidin A."/>
            <person name="Kumar S.V."/>
        </authorList>
    </citation>
    <scope>NUCLEOTIDE SEQUENCE [LARGE SCALE GENOMIC DNA]</scope>
    <source>
        <strain evidence="3">cv. MD2</strain>
        <tissue evidence="2">Leaf</tissue>
    </source>
</reference>
<sequence length="189" mass="19812">MLLRPVDAHRRRAVERSIEKLALLLAEHPHVLAEHHTAYNVKSEPAEYRPGAELELGGPALDAPRLAVGVEDAGAEEVVEGADEGGDLRVVVEAGFGDVLDGGGVGGEDERGDGDGAGRGGEEELGSPLDHAAVVADEGGEVADDRVAAEDGEGRRIRGWVVSSEEEDGEECNEREGEEEGGEGCDHLH</sequence>
<evidence type="ECO:0000313" key="2">
    <source>
        <dbReference type="EMBL" id="OAY77828.1"/>
    </source>
</evidence>
<evidence type="ECO:0000313" key="3">
    <source>
        <dbReference type="Proteomes" id="UP000092600"/>
    </source>
</evidence>
<feature type="compositionally biased region" description="Basic and acidic residues" evidence="1">
    <location>
        <begin position="113"/>
        <end position="122"/>
    </location>
</feature>
<dbReference type="EMBL" id="LSRQ01001444">
    <property type="protein sequence ID" value="OAY77828.1"/>
    <property type="molecule type" value="Genomic_DNA"/>
</dbReference>
<comment type="caution">
    <text evidence="2">The sequence shown here is derived from an EMBL/GenBank/DDBJ whole genome shotgun (WGS) entry which is preliminary data.</text>
</comment>
<protein>
    <submittedName>
        <fullName evidence="2">Uncharacterized protein</fullName>
    </submittedName>
</protein>
<dbReference type="Proteomes" id="UP000092600">
    <property type="component" value="Unassembled WGS sequence"/>
</dbReference>
<proteinExistence type="predicted"/>
<feature type="compositionally biased region" description="Basic and acidic residues" evidence="1">
    <location>
        <begin position="143"/>
        <end position="156"/>
    </location>
</feature>
<feature type="region of interest" description="Disordered" evidence="1">
    <location>
        <begin position="100"/>
        <end position="189"/>
    </location>
</feature>
<dbReference type="AlphaFoldDB" id="A0A199VLE7"/>
<evidence type="ECO:0000256" key="1">
    <source>
        <dbReference type="SAM" id="MobiDB-lite"/>
    </source>
</evidence>
<accession>A0A199VLE7</accession>